<proteinExistence type="predicted"/>
<evidence type="ECO:0000313" key="3">
    <source>
        <dbReference type="EMBL" id="QPJ60962.1"/>
    </source>
</evidence>
<keyword evidence="1" id="KW-1133">Transmembrane helix</keyword>
<dbReference type="InterPro" id="IPR021878">
    <property type="entry name" value="TgpA_N"/>
</dbReference>
<keyword evidence="1" id="KW-0812">Transmembrane</keyword>
<dbReference type="Pfam" id="PF13559">
    <property type="entry name" value="DUF4129"/>
    <property type="match status" value="1"/>
</dbReference>
<evidence type="ECO:0000256" key="1">
    <source>
        <dbReference type="SAM" id="Phobius"/>
    </source>
</evidence>
<dbReference type="Pfam" id="PF01841">
    <property type="entry name" value="Transglut_core"/>
    <property type="match status" value="1"/>
</dbReference>
<dbReference type="InterPro" id="IPR025403">
    <property type="entry name" value="TgpA-like_C"/>
</dbReference>
<feature type="transmembrane region" description="Helical" evidence="1">
    <location>
        <begin position="172"/>
        <end position="198"/>
    </location>
</feature>
<reference evidence="3 4" key="1">
    <citation type="submission" date="2020-02" db="EMBL/GenBank/DDBJ databases">
        <title>Genomic and physiological characterization of two novel Nitrospinaceae genera.</title>
        <authorList>
            <person name="Mueller A.J."/>
            <person name="Jung M.-Y."/>
            <person name="Strachan C.R."/>
            <person name="Herbold C.W."/>
            <person name="Kirkegaard R.H."/>
            <person name="Daims H."/>
        </authorList>
    </citation>
    <scope>NUCLEOTIDE SEQUENCE [LARGE SCALE GENOMIC DNA]</scope>
    <source>
        <strain evidence="3">EB</strain>
    </source>
</reference>
<dbReference type="PANTHER" id="PTHR42736:SF1">
    <property type="entry name" value="PROTEIN-GLUTAMINE GAMMA-GLUTAMYLTRANSFERASE"/>
    <property type="match status" value="1"/>
</dbReference>
<keyword evidence="1" id="KW-0472">Membrane</keyword>
<dbReference type="KEGG" id="nli:G3M70_03285"/>
<gene>
    <name evidence="3" type="ORF">G3M70_03285</name>
</gene>
<feature type="transmembrane region" description="Helical" evidence="1">
    <location>
        <begin position="580"/>
        <end position="597"/>
    </location>
</feature>
<feature type="domain" description="Transglutaminase-like" evidence="2">
    <location>
        <begin position="436"/>
        <end position="507"/>
    </location>
</feature>
<dbReference type="SMART" id="SM00460">
    <property type="entry name" value="TGc"/>
    <property type="match status" value="1"/>
</dbReference>
<dbReference type="InterPro" id="IPR038765">
    <property type="entry name" value="Papain-like_cys_pep_sf"/>
</dbReference>
<dbReference type="Proteomes" id="UP000594688">
    <property type="component" value="Chromosome"/>
</dbReference>
<name>A0A7T0BTX2_9BACT</name>
<dbReference type="EMBL" id="CP048685">
    <property type="protein sequence ID" value="QPJ60962.1"/>
    <property type="molecule type" value="Genomic_DNA"/>
</dbReference>
<dbReference type="SUPFAM" id="SSF54001">
    <property type="entry name" value="Cysteine proteinases"/>
    <property type="match status" value="1"/>
</dbReference>
<protein>
    <submittedName>
        <fullName evidence="3">DUF3488 domain-containing transglutaminase family protein</fullName>
    </submittedName>
</protein>
<dbReference type="PANTHER" id="PTHR42736">
    <property type="entry name" value="PROTEIN-GLUTAMINE GAMMA-GLUTAMYLTRANSFERASE"/>
    <property type="match status" value="1"/>
</dbReference>
<dbReference type="Gene3D" id="3.10.620.30">
    <property type="match status" value="1"/>
</dbReference>
<sequence>MPVRFCFIFFNYLMAILGATCLVIAGLFPFPTGETVIAVLVFLCWLEWKRRIPLKSPAWFSLIAISIIVLPVLYFLLNPEIPNLLAGFLVFVLITRFVFKSEFNDFLYGHLIAIVCLLIGALFIQDLTFAFLFLGFFLVMCWSLIFYNLMAEQVGSRSPPQVYREAQIDARLNSSILGLTSILVLFSLVLTSLIFISFPRMGLGIVALNKGGVPISGFSDRVEFGEVGLLKQNDTVVLRVQFSKNGRPFRPPIPALWRGVALNNFDGKTWTSTLQNFWSNNHRPGRPLTLFAMKPEEMVVHEEIFMENIETPVVFTYGLPLSIDGTFKVLEMDSAFSFKTESETKGPRRFYAVADIGPTKAHVAFPLPGHLDPRQRKLHLQLPELSPEIKSLAFEITKNIEMEEAKANALLAHFSKGFTYSLEMKETERAYLDEFLFHRKAGHCEYFATALTILLRQSGIPARIVNGFMGVEWNEMGEYMIVRQTHAHSWVEAFLPEKGWVTFDPTPPDPTGAAQSPSRFSLYMDLLRLNWQRYVVKYNLSDQTRMAEYFGDSTRDILDGFKSLPQFTPQSILPFLKRNFGKILGCLFTLIILIWALKKSRKSRLVSKEKATTATIQYNRMLSRLEKKGVIKEACWTPREFISKLDALTPEEQNRVSEITQIYEKSRYAGKPLEKDEEHHMSSLIKNI</sequence>
<feature type="transmembrane region" description="Helical" evidence="1">
    <location>
        <begin position="83"/>
        <end position="99"/>
    </location>
</feature>
<dbReference type="InterPro" id="IPR052901">
    <property type="entry name" value="Bact_TGase-like"/>
</dbReference>
<dbReference type="Pfam" id="PF11992">
    <property type="entry name" value="TgpA_N"/>
    <property type="match status" value="1"/>
</dbReference>
<feature type="transmembrane region" description="Helical" evidence="1">
    <location>
        <begin position="12"/>
        <end position="45"/>
    </location>
</feature>
<dbReference type="InterPro" id="IPR002931">
    <property type="entry name" value="Transglutaminase-like"/>
</dbReference>
<feature type="transmembrane region" description="Helical" evidence="1">
    <location>
        <begin position="57"/>
        <end position="77"/>
    </location>
</feature>
<feature type="transmembrane region" description="Helical" evidence="1">
    <location>
        <begin position="130"/>
        <end position="151"/>
    </location>
</feature>
<evidence type="ECO:0000259" key="2">
    <source>
        <dbReference type="SMART" id="SM00460"/>
    </source>
</evidence>
<feature type="transmembrane region" description="Helical" evidence="1">
    <location>
        <begin position="106"/>
        <end position="124"/>
    </location>
</feature>
<accession>A0A7T0BTX2</accession>
<organism evidence="3 4">
    <name type="scientific">Candidatus Nitronauta litoralis</name>
    <dbReference type="NCBI Taxonomy" id="2705533"/>
    <lineage>
        <taxon>Bacteria</taxon>
        <taxon>Pseudomonadati</taxon>
        <taxon>Nitrospinota/Tectimicrobiota group</taxon>
        <taxon>Nitrospinota</taxon>
        <taxon>Nitrospinia</taxon>
        <taxon>Nitrospinales</taxon>
        <taxon>Nitrospinaceae</taxon>
        <taxon>Candidatus Nitronauta</taxon>
    </lineage>
</organism>
<dbReference type="AlphaFoldDB" id="A0A7T0BTX2"/>
<evidence type="ECO:0000313" key="4">
    <source>
        <dbReference type="Proteomes" id="UP000594688"/>
    </source>
</evidence>